<dbReference type="InterPro" id="IPR036723">
    <property type="entry name" value="Alpha-catenin/vinculin-like_sf"/>
</dbReference>
<dbReference type="RefSeq" id="XP_022661314.1">
    <property type="nucleotide sequence ID" value="XM_022805579.1"/>
</dbReference>
<comment type="similarity">
    <text evidence="4">Belongs to the vinculin/alpha-catenin family.</text>
</comment>
<evidence type="ECO:0000256" key="7">
    <source>
        <dbReference type="ARBA" id="ARBA00022490"/>
    </source>
</evidence>
<dbReference type="PRINTS" id="PR00806">
    <property type="entry name" value="VINCULIN"/>
</dbReference>
<dbReference type="GO" id="GO:0005886">
    <property type="term" value="C:plasma membrane"/>
    <property type="evidence" value="ECO:0007669"/>
    <property type="project" value="UniProtKB-SubCell"/>
</dbReference>
<dbReference type="GO" id="GO:0051015">
    <property type="term" value="F:actin filament binding"/>
    <property type="evidence" value="ECO:0007669"/>
    <property type="project" value="InterPro"/>
</dbReference>
<dbReference type="Gene3D" id="1.20.120.230">
    <property type="entry name" value="Alpha-catenin/vinculin-like"/>
    <property type="match status" value="4"/>
</dbReference>
<dbReference type="GO" id="GO:0007155">
    <property type="term" value="P:cell adhesion"/>
    <property type="evidence" value="ECO:0007669"/>
    <property type="project" value="UniProtKB-KW"/>
</dbReference>
<accession>A0A7M7K406</accession>
<evidence type="ECO:0000256" key="9">
    <source>
        <dbReference type="ARBA" id="ARBA00022889"/>
    </source>
</evidence>
<dbReference type="GeneID" id="111250389"/>
<dbReference type="Gene3D" id="1.20.120.810">
    <property type="entry name" value="Vinculin, Vh2 four-helix bundle"/>
    <property type="match status" value="2"/>
</dbReference>
<reference evidence="15" key="1">
    <citation type="submission" date="2021-01" db="UniProtKB">
        <authorList>
            <consortium name="EnsemblMetazoa"/>
        </authorList>
    </citation>
    <scope>IDENTIFICATION</scope>
</reference>
<dbReference type="FunFam" id="1.20.120.230:FF:000010">
    <property type="entry name" value="Vinculin a"/>
    <property type="match status" value="1"/>
</dbReference>
<evidence type="ECO:0000256" key="14">
    <source>
        <dbReference type="SAM" id="MobiDB-lite"/>
    </source>
</evidence>
<evidence type="ECO:0000256" key="8">
    <source>
        <dbReference type="ARBA" id="ARBA00022737"/>
    </source>
</evidence>
<dbReference type="Proteomes" id="UP000594260">
    <property type="component" value="Unplaced"/>
</dbReference>
<evidence type="ECO:0000256" key="12">
    <source>
        <dbReference type="ARBA" id="ARBA00023203"/>
    </source>
</evidence>
<evidence type="ECO:0000256" key="13">
    <source>
        <dbReference type="ARBA" id="ARBA00023212"/>
    </source>
</evidence>
<keyword evidence="11" id="KW-0472">Membrane</keyword>
<evidence type="ECO:0000256" key="3">
    <source>
        <dbReference type="ARBA" id="ARBA00004536"/>
    </source>
</evidence>
<evidence type="ECO:0000256" key="4">
    <source>
        <dbReference type="ARBA" id="ARBA00008376"/>
    </source>
</evidence>
<dbReference type="AlphaFoldDB" id="A0A7M7K406"/>
<protein>
    <recommendedName>
        <fullName evidence="5">Vinculin</fullName>
    </recommendedName>
</protein>
<keyword evidence="7" id="KW-0963">Cytoplasm</keyword>
<evidence type="ECO:0000256" key="1">
    <source>
        <dbReference type="ARBA" id="ARBA00004245"/>
    </source>
</evidence>
<evidence type="ECO:0000256" key="2">
    <source>
        <dbReference type="ARBA" id="ARBA00004413"/>
    </source>
</evidence>
<evidence type="ECO:0000313" key="15">
    <source>
        <dbReference type="EnsemblMetazoa" id="XP_022661314"/>
    </source>
</evidence>
<name>A0A7M7K406_VARDE</name>
<dbReference type="InterPro" id="IPR006077">
    <property type="entry name" value="Vinculin/catenin"/>
</dbReference>
<dbReference type="CTD" id="31201"/>
<dbReference type="PANTHER" id="PTHR46180">
    <property type="entry name" value="VINCULIN"/>
    <property type="match status" value="1"/>
</dbReference>
<dbReference type="OrthoDB" id="29742at2759"/>
<dbReference type="Pfam" id="PF01044">
    <property type="entry name" value="Vinculin"/>
    <property type="match status" value="1"/>
</dbReference>
<keyword evidence="13" id="KW-0206">Cytoskeleton</keyword>
<keyword evidence="8" id="KW-0677">Repeat</keyword>
<comment type="subcellular location">
    <subcellularLocation>
        <location evidence="3">Cell junction</location>
        <location evidence="3">Adherens junction</location>
    </subcellularLocation>
    <subcellularLocation>
        <location evidence="2">Cell membrane</location>
        <topology evidence="2">Peripheral membrane protein</topology>
        <orientation evidence="2">Cytoplasmic side</orientation>
    </subcellularLocation>
    <subcellularLocation>
        <location evidence="1">Cytoplasm</location>
        <location evidence="1">Cytoskeleton</location>
    </subcellularLocation>
</comment>
<proteinExistence type="inferred from homology"/>
<evidence type="ECO:0000256" key="6">
    <source>
        <dbReference type="ARBA" id="ARBA00022475"/>
    </source>
</evidence>
<keyword evidence="12" id="KW-0009">Actin-binding</keyword>
<dbReference type="FunCoup" id="A0A7M7K406">
    <property type="interactions" value="677"/>
</dbReference>
<organism evidence="15 16">
    <name type="scientific">Varroa destructor</name>
    <name type="common">Honeybee mite</name>
    <dbReference type="NCBI Taxonomy" id="109461"/>
    <lineage>
        <taxon>Eukaryota</taxon>
        <taxon>Metazoa</taxon>
        <taxon>Ecdysozoa</taxon>
        <taxon>Arthropoda</taxon>
        <taxon>Chelicerata</taxon>
        <taxon>Arachnida</taxon>
        <taxon>Acari</taxon>
        <taxon>Parasitiformes</taxon>
        <taxon>Mesostigmata</taxon>
        <taxon>Gamasina</taxon>
        <taxon>Dermanyssoidea</taxon>
        <taxon>Varroidae</taxon>
        <taxon>Varroa</taxon>
    </lineage>
</organism>
<keyword evidence="6" id="KW-1003">Cell membrane</keyword>
<evidence type="ECO:0000256" key="5">
    <source>
        <dbReference type="ARBA" id="ARBA00014125"/>
    </source>
</evidence>
<evidence type="ECO:0000256" key="11">
    <source>
        <dbReference type="ARBA" id="ARBA00023136"/>
    </source>
</evidence>
<dbReference type="OMA" id="ANNLCEL"/>
<evidence type="ECO:0000256" key="10">
    <source>
        <dbReference type="ARBA" id="ARBA00022949"/>
    </source>
</evidence>
<keyword evidence="16" id="KW-1185">Reference proteome</keyword>
<dbReference type="InParanoid" id="A0A7M7K406"/>
<feature type="region of interest" description="Disordered" evidence="14">
    <location>
        <begin position="757"/>
        <end position="796"/>
    </location>
</feature>
<evidence type="ECO:0000313" key="16">
    <source>
        <dbReference type="Proteomes" id="UP000594260"/>
    </source>
</evidence>
<keyword evidence="9" id="KW-0130">Cell adhesion</keyword>
<dbReference type="InterPro" id="IPR017997">
    <property type="entry name" value="Vinculin"/>
</dbReference>
<sequence>MPVFHTKTIASILEPVSAQVERLVILHEEAEDGNAMPDLSRPVQAVSRAVTNLVKVGRDTISASDDPILRQDMPQSLQRVERSSKLLEEACEMLLRDPYSQPARKKLIEGSRGILQGTSSLLLVFDESGVRRIVRECRKVLDYLAVAEVIESIDDLVQFVNDMSPCLAKVSRDVDARQEELTHQVHRDILIRCLDSVKMLAPVLVCSMKIYVQIQAQGGKGVEEAAENRNYLTHRMSEEINEIIRVLQLTTYDEDEWESDNLTGMKRLQNAIQGRIQYAHDWLDDPTAMPGGVGEKSLRYILEYARRIAERALPADRNVILKACGDIESMLNALCELRSSGQDNSPQTVSLSRNIGIKLRELNQLINQAILNVERGGLRGAQNIAAKIEQALAWCFNAGLEDGSAGERAVRALLDEGRRIAETMPPAERAQIHALCNEIESMTNQLKDLCRKGLGHTPEAQSLGRALAGRLQDLKGKIQKGLVDRVVDDFIDVHTPLKQFVEAVHAPESMPGRETNFQEKARRLGDFSRRTAGTARNVAMGATNNKRLAEALMNTANNVESLTPQLISAGKIRMTYPDNKAADDHFENLRGQYEDQVNRMRNLADETTDIGAFVKATEDAIKRHTDMCEDSVSRQKPQDMVDNASAIARLGNRVLMRCKQECDNSEDPHYVARLQQASRQLETAIAPMIQNAKQVAQRIHDPDTAARWRTANNSLLKAVQGVRNAVSPFDDQMNNLTLNDLDNILRNEMAPLTQAGLHRDYAPPRPPMPAGDRVPPRPPPPEYEDDDSFPTPQPNQPILAAAHGLHQEVRQWSSKDNEIIAAAKRMALLMARLSQLVRGEGGSKKELIVCAKAIAEASEEVTRLAKEHARLCTDRRMRTAILQVCERIPTIGGQLKILSTVKATMLGAQAPIPTPDGSEIICGSDEDREATEMLVGNAQNLMQSVKETVRACEAASIKIRTDAGMKLRWVRKNPWYQ</sequence>
<dbReference type="GO" id="GO:0005912">
    <property type="term" value="C:adherens junction"/>
    <property type="evidence" value="ECO:0007669"/>
    <property type="project" value="UniProtKB-SubCell"/>
</dbReference>
<dbReference type="SUPFAM" id="SSF47220">
    <property type="entry name" value="alpha-catenin/vinculin-like"/>
    <property type="match status" value="6"/>
</dbReference>
<dbReference type="EnsemblMetazoa" id="XM_022805579">
    <property type="protein sequence ID" value="XP_022661314"/>
    <property type="gene ID" value="LOC111250389"/>
</dbReference>
<dbReference type="GO" id="GO:0005856">
    <property type="term" value="C:cytoskeleton"/>
    <property type="evidence" value="ECO:0007669"/>
    <property type="project" value="UniProtKB-SubCell"/>
</dbReference>
<dbReference type="KEGG" id="vde:111250389"/>
<keyword evidence="10" id="KW-0965">Cell junction</keyword>